<accession>A0A8S1YIL5</accession>
<evidence type="ECO:0000313" key="3">
    <source>
        <dbReference type="Proteomes" id="UP000689195"/>
    </source>
</evidence>
<evidence type="ECO:0000313" key="2">
    <source>
        <dbReference type="EMBL" id="CAD8213790.1"/>
    </source>
</evidence>
<comment type="caution">
    <text evidence="2">The sequence shown here is derived from an EMBL/GenBank/DDBJ whole genome shotgun (WGS) entry which is preliminary data.</text>
</comment>
<feature type="domain" description="Phosphoribosyltransferase" evidence="1">
    <location>
        <begin position="35"/>
        <end position="86"/>
    </location>
</feature>
<reference evidence="2" key="1">
    <citation type="submission" date="2021-01" db="EMBL/GenBank/DDBJ databases">
        <authorList>
            <consortium name="Genoscope - CEA"/>
            <person name="William W."/>
        </authorList>
    </citation>
    <scope>NUCLEOTIDE SEQUENCE</scope>
</reference>
<dbReference type="InterPro" id="IPR000836">
    <property type="entry name" value="PRTase_dom"/>
</dbReference>
<protein>
    <recommendedName>
        <fullName evidence="1">Phosphoribosyltransferase domain-containing protein</fullName>
    </recommendedName>
</protein>
<dbReference type="Proteomes" id="UP000689195">
    <property type="component" value="Unassembled WGS sequence"/>
</dbReference>
<dbReference type="OrthoDB" id="106623at2759"/>
<gene>
    <name evidence="2" type="ORF">PPENT_87.1.T1860010</name>
</gene>
<name>A0A8S1YIL5_9CILI</name>
<dbReference type="AlphaFoldDB" id="A0A8S1YIL5"/>
<dbReference type="Pfam" id="PF14681">
    <property type="entry name" value="UPRTase"/>
    <property type="match status" value="1"/>
</dbReference>
<proteinExistence type="predicted"/>
<keyword evidence="3" id="KW-1185">Reference proteome</keyword>
<sequence length="104" mass="12141">MMQMKSNFLIKSRNSIFIRQYVLQVLFDLEIYTFLISGTSIGQILIQRNEETSIPKHFCEKFSKNINKQQVIQVEPILGTGGQASMHQKYYNIMGQRKNMFGQC</sequence>
<organism evidence="2 3">
    <name type="scientific">Paramecium pentaurelia</name>
    <dbReference type="NCBI Taxonomy" id="43138"/>
    <lineage>
        <taxon>Eukaryota</taxon>
        <taxon>Sar</taxon>
        <taxon>Alveolata</taxon>
        <taxon>Ciliophora</taxon>
        <taxon>Intramacronucleata</taxon>
        <taxon>Oligohymenophorea</taxon>
        <taxon>Peniculida</taxon>
        <taxon>Parameciidae</taxon>
        <taxon>Paramecium</taxon>
    </lineage>
</organism>
<evidence type="ECO:0000259" key="1">
    <source>
        <dbReference type="Pfam" id="PF14681"/>
    </source>
</evidence>
<dbReference type="EMBL" id="CAJJDO010000186">
    <property type="protein sequence ID" value="CAD8213790.1"/>
    <property type="molecule type" value="Genomic_DNA"/>
</dbReference>